<evidence type="ECO:0000313" key="18">
    <source>
        <dbReference type="EMBL" id="EPD32769.1"/>
    </source>
</evidence>
<dbReference type="InterPro" id="IPR003594">
    <property type="entry name" value="HATPase_dom"/>
</dbReference>
<dbReference type="InterPro" id="IPR036097">
    <property type="entry name" value="HisK_dim/P_sf"/>
</dbReference>
<evidence type="ECO:0000256" key="8">
    <source>
        <dbReference type="ARBA" id="ARBA00022741"/>
    </source>
</evidence>
<sequence length="522" mass="56792">MELGTGPVRLLKPDFSFFRLPKTTLGRLWQSSLMARVVISTVLTSVFISVIAGLLITDQVTDGVLEGKRQNSQIEAAAALSRMQNEILGMDLASDSIFERLSSVAQQIGSEPSQYSIVLEAGLSVYLFGGVLPESVPEELKTEVSKGGTGQWITSTEILYDDDTGVPGIVIGSNLQSADGKEFPVYFLFPLTREIQTLSVVRQALYSVGLILLFALAATMWLISKSIASPVVEARNVAQRIADGNLNERLEVSGSDEIADLGRSMNSMASTLQNQIARLENLSTMQQRFVSDVSHELRTPLTTLRMGVDMLYEGRDSLDALQHRAVELLHSEVERFERLLSDLLEISRFDAGAEALYLEYVNLSELVEDEIAGVASLSNELETEVELNSEGDCVAHCDPRRIRRIVRNLLTNALEHGEKKPVQVDCSDRGDYVRVTVTDHGVGLDADQLKQVFNRFWRANPSRARTVGGTGLGLSIAQADALLHGGSLEVWGSPGNGASFTLTLPKQAHNGSETADPGGSDA</sequence>
<evidence type="ECO:0000259" key="17">
    <source>
        <dbReference type="PROSITE" id="PS50885"/>
    </source>
</evidence>
<dbReference type="Proteomes" id="UP000014417">
    <property type="component" value="Unassembled WGS sequence"/>
</dbReference>
<dbReference type="InterPro" id="IPR003661">
    <property type="entry name" value="HisK_dim/P_dom"/>
</dbReference>
<dbReference type="PROSITE" id="PS50109">
    <property type="entry name" value="HIS_KIN"/>
    <property type="match status" value="1"/>
</dbReference>
<dbReference type="Gene3D" id="1.10.287.130">
    <property type="match status" value="1"/>
</dbReference>
<evidence type="ECO:0000256" key="5">
    <source>
        <dbReference type="ARBA" id="ARBA00022553"/>
    </source>
</evidence>
<dbReference type="InterPro" id="IPR005467">
    <property type="entry name" value="His_kinase_dom"/>
</dbReference>
<feature type="transmembrane region" description="Helical" evidence="15">
    <location>
        <begin position="33"/>
        <end position="56"/>
    </location>
</feature>
<dbReference type="SMART" id="SM00387">
    <property type="entry name" value="HATPase_c"/>
    <property type="match status" value="1"/>
</dbReference>
<evidence type="ECO:0000256" key="15">
    <source>
        <dbReference type="SAM" id="Phobius"/>
    </source>
</evidence>
<dbReference type="PATRIC" id="fig|883161.3.peg.1072"/>
<dbReference type="PROSITE" id="PS50885">
    <property type="entry name" value="HAMP"/>
    <property type="match status" value="1"/>
</dbReference>
<dbReference type="SUPFAM" id="SSF47384">
    <property type="entry name" value="Homodimeric domain of signal transducing histidine kinase"/>
    <property type="match status" value="1"/>
</dbReference>
<dbReference type="Pfam" id="PF02518">
    <property type="entry name" value="HATPase_c"/>
    <property type="match status" value="1"/>
</dbReference>
<evidence type="ECO:0000256" key="4">
    <source>
        <dbReference type="ARBA" id="ARBA00022475"/>
    </source>
</evidence>
<dbReference type="Gene3D" id="3.30.565.10">
    <property type="entry name" value="Histidine kinase-like ATPase, C-terminal domain"/>
    <property type="match status" value="1"/>
</dbReference>
<keyword evidence="19" id="KW-1185">Reference proteome</keyword>
<evidence type="ECO:0000256" key="9">
    <source>
        <dbReference type="ARBA" id="ARBA00022777"/>
    </source>
</evidence>
<comment type="catalytic activity">
    <reaction evidence="1">
        <text>ATP + protein L-histidine = ADP + protein N-phospho-L-histidine.</text>
        <dbReference type="EC" id="2.7.13.3"/>
    </reaction>
</comment>
<keyword evidence="12" id="KW-0902">Two-component regulatory system</keyword>
<dbReference type="GO" id="GO:0000155">
    <property type="term" value="F:phosphorelay sensor kinase activity"/>
    <property type="evidence" value="ECO:0007669"/>
    <property type="project" value="InterPro"/>
</dbReference>
<dbReference type="GO" id="GO:0005886">
    <property type="term" value="C:plasma membrane"/>
    <property type="evidence" value="ECO:0007669"/>
    <property type="project" value="UniProtKB-SubCell"/>
</dbReference>
<keyword evidence="7 15" id="KW-0812">Transmembrane</keyword>
<evidence type="ECO:0000256" key="14">
    <source>
        <dbReference type="ARBA" id="ARBA00035305"/>
    </source>
</evidence>
<dbReference type="STRING" id="883161.HMPREF9306_01076"/>
<protein>
    <recommendedName>
        <fullName evidence="14">Sensor histidine kinase MtrB</fullName>
        <ecNumber evidence="3">2.7.13.3</ecNumber>
    </recommendedName>
</protein>
<accession>S2WYH3</accession>
<organism evidence="18 19">
    <name type="scientific">Propionimicrobium lymphophilum ACS-093-V-SCH5</name>
    <dbReference type="NCBI Taxonomy" id="883161"/>
    <lineage>
        <taxon>Bacteria</taxon>
        <taxon>Bacillati</taxon>
        <taxon>Actinomycetota</taxon>
        <taxon>Actinomycetes</taxon>
        <taxon>Propionibacteriales</taxon>
        <taxon>Propionibacteriaceae</taxon>
        <taxon>Propionimicrobium</taxon>
    </lineage>
</organism>
<dbReference type="InterPro" id="IPR003660">
    <property type="entry name" value="HAMP_dom"/>
</dbReference>
<dbReference type="AlphaFoldDB" id="S2WYH3"/>
<keyword evidence="13 15" id="KW-0472">Membrane</keyword>
<dbReference type="Pfam" id="PF00672">
    <property type="entry name" value="HAMP"/>
    <property type="match status" value="1"/>
</dbReference>
<evidence type="ECO:0000256" key="12">
    <source>
        <dbReference type="ARBA" id="ARBA00023012"/>
    </source>
</evidence>
<dbReference type="CDD" id="cd00075">
    <property type="entry name" value="HATPase"/>
    <property type="match status" value="1"/>
</dbReference>
<feature type="transmembrane region" description="Helical" evidence="15">
    <location>
        <begin position="204"/>
        <end position="223"/>
    </location>
</feature>
<dbReference type="InterPro" id="IPR004358">
    <property type="entry name" value="Sig_transdc_His_kin-like_C"/>
</dbReference>
<keyword evidence="4" id="KW-1003">Cell membrane</keyword>
<dbReference type="CDD" id="cd06225">
    <property type="entry name" value="HAMP"/>
    <property type="match status" value="1"/>
</dbReference>
<comment type="subcellular location">
    <subcellularLocation>
        <location evidence="2">Cell membrane</location>
        <topology evidence="2">Multi-pass membrane protein</topology>
    </subcellularLocation>
</comment>
<evidence type="ECO:0000256" key="10">
    <source>
        <dbReference type="ARBA" id="ARBA00022840"/>
    </source>
</evidence>
<evidence type="ECO:0000256" key="6">
    <source>
        <dbReference type="ARBA" id="ARBA00022679"/>
    </source>
</evidence>
<dbReference type="SMART" id="SM00304">
    <property type="entry name" value="HAMP"/>
    <property type="match status" value="1"/>
</dbReference>
<dbReference type="InterPro" id="IPR047669">
    <property type="entry name" value="MtrAB_MtrB"/>
</dbReference>
<evidence type="ECO:0000256" key="3">
    <source>
        <dbReference type="ARBA" id="ARBA00012438"/>
    </source>
</evidence>
<dbReference type="FunFam" id="3.30.565.10:FF:000013">
    <property type="entry name" value="Two-component sensor histidine kinase"/>
    <property type="match status" value="1"/>
</dbReference>
<keyword evidence="9" id="KW-0418">Kinase</keyword>
<dbReference type="Pfam" id="PF00512">
    <property type="entry name" value="HisKA"/>
    <property type="match status" value="1"/>
</dbReference>
<evidence type="ECO:0000313" key="19">
    <source>
        <dbReference type="Proteomes" id="UP000014417"/>
    </source>
</evidence>
<keyword evidence="5" id="KW-0597">Phosphoprotein</keyword>
<evidence type="ECO:0000256" key="7">
    <source>
        <dbReference type="ARBA" id="ARBA00022692"/>
    </source>
</evidence>
<evidence type="ECO:0000259" key="16">
    <source>
        <dbReference type="PROSITE" id="PS50109"/>
    </source>
</evidence>
<keyword evidence="11 15" id="KW-1133">Transmembrane helix</keyword>
<evidence type="ECO:0000256" key="13">
    <source>
        <dbReference type="ARBA" id="ARBA00023136"/>
    </source>
</evidence>
<feature type="domain" description="Histidine kinase" evidence="16">
    <location>
        <begin position="292"/>
        <end position="508"/>
    </location>
</feature>
<dbReference type="CDD" id="cd00082">
    <property type="entry name" value="HisKA"/>
    <property type="match status" value="1"/>
</dbReference>
<dbReference type="EC" id="2.7.13.3" evidence="3"/>
<reference evidence="18 19" key="1">
    <citation type="submission" date="2013-04" db="EMBL/GenBank/DDBJ databases">
        <title>The Genome Sequence of Propionimicrobium lymphophilum ACS-093-V-SCH5.</title>
        <authorList>
            <consortium name="The Broad Institute Genomics Platform"/>
            <person name="Earl A."/>
            <person name="Ward D."/>
            <person name="Feldgarden M."/>
            <person name="Gevers D."/>
            <person name="Saerens B."/>
            <person name="Vaneechoutte M."/>
            <person name="Walker B."/>
            <person name="Young S."/>
            <person name="Zeng Q."/>
            <person name="Gargeya S."/>
            <person name="Fitzgerald M."/>
            <person name="Haas B."/>
            <person name="Abouelleil A."/>
            <person name="Allen A.W."/>
            <person name="Alvarado L."/>
            <person name="Arachchi H.M."/>
            <person name="Berlin A.M."/>
            <person name="Chapman S.B."/>
            <person name="Gainer-Dewar J."/>
            <person name="Goldberg J."/>
            <person name="Griggs A."/>
            <person name="Gujja S."/>
            <person name="Hansen M."/>
            <person name="Howarth C."/>
            <person name="Imamovic A."/>
            <person name="Ireland A."/>
            <person name="Larimer J."/>
            <person name="McCowan C."/>
            <person name="Murphy C."/>
            <person name="Pearson M."/>
            <person name="Poon T.W."/>
            <person name="Priest M."/>
            <person name="Roberts A."/>
            <person name="Saif S."/>
            <person name="Shea T."/>
            <person name="Sisk P."/>
            <person name="Sykes S."/>
            <person name="Wortman J."/>
            <person name="Nusbaum C."/>
            <person name="Birren B."/>
        </authorList>
    </citation>
    <scope>NUCLEOTIDE SEQUENCE [LARGE SCALE GENOMIC DNA]</scope>
    <source>
        <strain evidence="18 19">ACS-093-V-SCH5</strain>
    </source>
</reference>
<dbReference type="SMART" id="SM00388">
    <property type="entry name" value="HisKA"/>
    <property type="match status" value="1"/>
</dbReference>
<dbReference type="SUPFAM" id="SSF55874">
    <property type="entry name" value="ATPase domain of HSP90 chaperone/DNA topoisomerase II/histidine kinase"/>
    <property type="match status" value="1"/>
</dbReference>
<dbReference type="PANTHER" id="PTHR43711:SF1">
    <property type="entry name" value="HISTIDINE KINASE 1"/>
    <property type="match status" value="1"/>
</dbReference>
<keyword evidence="8" id="KW-0547">Nucleotide-binding</keyword>
<gene>
    <name evidence="18" type="ORF">HMPREF9306_01076</name>
</gene>
<dbReference type="PRINTS" id="PR00344">
    <property type="entry name" value="BCTRLSENSOR"/>
</dbReference>
<name>S2WYH3_9ACTN</name>
<proteinExistence type="predicted"/>
<dbReference type="Gene3D" id="6.10.340.10">
    <property type="match status" value="1"/>
</dbReference>
<dbReference type="PANTHER" id="PTHR43711">
    <property type="entry name" value="TWO-COMPONENT HISTIDINE KINASE"/>
    <property type="match status" value="1"/>
</dbReference>
<dbReference type="NCBIfam" id="NF040691">
    <property type="entry name" value="MtrAB_MtrB"/>
    <property type="match status" value="1"/>
</dbReference>
<evidence type="ECO:0000256" key="2">
    <source>
        <dbReference type="ARBA" id="ARBA00004651"/>
    </source>
</evidence>
<evidence type="ECO:0000256" key="1">
    <source>
        <dbReference type="ARBA" id="ARBA00000085"/>
    </source>
</evidence>
<keyword evidence="6" id="KW-0808">Transferase</keyword>
<feature type="domain" description="HAMP" evidence="17">
    <location>
        <begin position="225"/>
        <end position="277"/>
    </location>
</feature>
<dbReference type="SUPFAM" id="SSF158472">
    <property type="entry name" value="HAMP domain-like"/>
    <property type="match status" value="1"/>
</dbReference>
<dbReference type="FunFam" id="1.10.287.130:FF:000010">
    <property type="entry name" value="Two-component sensor histidine kinase"/>
    <property type="match status" value="1"/>
</dbReference>
<keyword evidence="10" id="KW-0067">ATP-binding</keyword>
<dbReference type="EMBL" id="AGZR01000006">
    <property type="protein sequence ID" value="EPD32769.1"/>
    <property type="molecule type" value="Genomic_DNA"/>
</dbReference>
<dbReference type="GO" id="GO:0005524">
    <property type="term" value="F:ATP binding"/>
    <property type="evidence" value="ECO:0007669"/>
    <property type="project" value="UniProtKB-KW"/>
</dbReference>
<evidence type="ECO:0000256" key="11">
    <source>
        <dbReference type="ARBA" id="ARBA00022989"/>
    </source>
</evidence>
<dbReference type="InterPro" id="IPR036890">
    <property type="entry name" value="HATPase_C_sf"/>
</dbReference>
<dbReference type="InterPro" id="IPR050736">
    <property type="entry name" value="Sensor_HK_Regulatory"/>
</dbReference>
<comment type="caution">
    <text evidence="18">The sequence shown here is derived from an EMBL/GenBank/DDBJ whole genome shotgun (WGS) entry which is preliminary data.</text>
</comment>
<dbReference type="HOGENOM" id="CLU_000445_89_18_11"/>